<evidence type="ECO:0000313" key="2">
    <source>
        <dbReference type="Proteomes" id="UP000019487"/>
    </source>
</evidence>
<dbReference type="AlphaFoldDB" id="W9CKB2"/>
<comment type="caution">
    <text evidence="1">The sequence shown here is derived from an EMBL/GenBank/DDBJ whole genome shotgun (WGS) entry which is preliminary data.</text>
</comment>
<keyword evidence="2" id="KW-1185">Reference proteome</keyword>
<gene>
    <name evidence="1" type="ORF">SBOR_4515</name>
</gene>
<proteinExistence type="predicted"/>
<organism evidence="1 2">
    <name type="scientific">Sclerotinia borealis (strain F-4128)</name>
    <dbReference type="NCBI Taxonomy" id="1432307"/>
    <lineage>
        <taxon>Eukaryota</taxon>
        <taxon>Fungi</taxon>
        <taxon>Dikarya</taxon>
        <taxon>Ascomycota</taxon>
        <taxon>Pezizomycotina</taxon>
        <taxon>Leotiomycetes</taxon>
        <taxon>Helotiales</taxon>
        <taxon>Sclerotiniaceae</taxon>
        <taxon>Sclerotinia</taxon>
    </lineage>
</organism>
<dbReference type="Proteomes" id="UP000019487">
    <property type="component" value="Unassembled WGS sequence"/>
</dbReference>
<reference evidence="1 2" key="1">
    <citation type="journal article" date="2014" name="Genome Announc.">
        <title>Draft genome sequence of Sclerotinia borealis, a psychrophilic plant pathogenic fungus.</title>
        <authorList>
            <person name="Mardanov A.V."/>
            <person name="Beletsky A.V."/>
            <person name="Kadnikov V.V."/>
            <person name="Ignatov A.N."/>
            <person name="Ravin N.V."/>
        </authorList>
    </citation>
    <scope>NUCLEOTIDE SEQUENCE [LARGE SCALE GENOMIC DNA]</scope>
    <source>
        <strain evidence="2">F-4157</strain>
    </source>
</reference>
<dbReference type="EMBL" id="AYSA01000210">
    <property type="protein sequence ID" value="ESZ95104.1"/>
    <property type="molecule type" value="Genomic_DNA"/>
</dbReference>
<dbReference type="HOGENOM" id="CLU_2607373_0_0_1"/>
<sequence length="79" mass="9235">MSNKQGIESAWRNPATCAENAQALSEHEYAMRQGIFPTWTLKMWQVSCTQRKYPAQRIAVIWYGYSSDNRIAVMQEQYD</sequence>
<protein>
    <submittedName>
        <fullName evidence="1">Uncharacterized protein</fullName>
    </submittedName>
</protein>
<name>W9CKB2_SCLBF</name>
<accession>W9CKB2</accession>
<evidence type="ECO:0000313" key="1">
    <source>
        <dbReference type="EMBL" id="ESZ95104.1"/>
    </source>
</evidence>